<reference evidence="1 2" key="1">
    <citation type="journal article" date="2013" name="Genome Announc.">
        <title>Draft Genome Sequence of Catellicoccus marimammalium, a Novel Species Commonly Found in Gull Feces.</title>
        <authorList>
            <person name="Weigand M.R."/>
            <person name="Ryu H."/>
            <person name="Bozcek L."/>
            <person name="Konstantinidis K.T."/>
            <person name="Santo Domingo J.W."/>
        </authorList>
    </citation>
    <scope>NUCLEOTIDE SEQUENCE [LARGE SCALE GENOMIC DNA]</scope>
    <source>
        <strain evidence="1 2">M35/04/3</strain>
    </source>
</reference>
<organism evidence="1 2">
    <name type="scientific">Catellicoccus marimammalium M35/04/3</name>
    <dbReference type="NCBI Taxonomy" id="1234409"/>
    <lineage>
        <taxon>Bacteria</taxon>
        <taxon>Bacillati</taxon>
        <taxon>Bacillota</taxon>
        <taxon>Bacilli</taxon>
        <taxon>Lactobacillales</taxon>
        <taxon>Enterococcaceae</taxon>
        <taxon>Catellicoccus</taxon>
    </lineage>
</organism>
<comment type="caution">
    <text evidence="1">The sequence shown here is derived from an EMBL/GenBank/DDBJ whole genome shotgun (WGS) entry which is preliminary data.</text>
</comment>
<dbReference type="Proteomes" id="UP000016057">
    <property type="component" value="Unassembled WGS sequence"/>
</dbReference>
<name>K8Z8R5_9ENTE</name>
<gene>
    <name evidence="1" type="ORF">C683_0621</name>
</gene>
<evidence type="ECO:0000313" key="2">
    <source>
        <dbReference type="Proteomes" id="UP000016057"/>
    </source>
</evidence>
<dbReference type="EMBL" id="AMYT01000017">
    <property type="protein sequence ID" value="EKU27290.1"/>
    <property type="molecule type" value="Genomic_DNA"/>
</dbReference>
<accession>K8Z8R5</accession>
<protein>
    <submittedName>
        <fullName evidence="1">Uncharacterized protein</fullName>
    </submittedName>
</protein>
<dbReference type="STRING" id="1234409.C683_0621"/>
<sequence length="38" mass="4581">MCIIYLQDKSMLSIHLWPKEKERLMESFQAKGIKIENK</sequence>
<keyword evidence="2" id="KW-1185">Reference proteome</keyword>
<evidence type="ECO:0000313" key="1">
    <source>
        <dbReference type="EMBL" id="EKU27290.1"/>
    </source>
</evidence>
<dbReference type="AlphaFoldDB" id="K8Z8R5"/>
<proteinExistence type="predicted"/>